<evidence type="ECO:0000313" key="1">
    <source>
        <dbReference type="EMBL" id="ORX47971.1"/>
    </source>
</evidence>
<dbReference type="OrthoDB" id="2288006at2759"/>
<sequence>MGQAEFGRCVASKKFYHDKTKLLLNGKSQLNDLIKQSHGTLQSCLKLCLVQVLGFEAIVYTLSLEAKGFYVLRRVSTFTFPERSKGLGAAIKVLLKNLMLFKSLCLDSAESFIDSVNHNKKRIRNIICHPSTTPSPPVASHAMRSKSLSLDSTPPFSFGMEKI</sequence>
<name>A0A1X2G8P2_9FUNG</name>
<reference evidence="1 2" key="1">
    <citation type="submission" date="2016-07" db="EMBL/GenBank/DDBJ databases">
        <title>Pervasive Adenine N6-methylation of Active Genes in Fungi.</title>
        <authorList>
            <consortium name="DOE Joint Genome Institute"/>
            <person name="Mondo S.J."/>
            <person name="Dannebaum R.O."/>
            <person name="Kuo R.C."/>
            <person name="Labutti K."/>
            <person name="Haridas S."/>
            <person name="Kuo A."/>
            <person name="Salamov A."/>
            <person name="Ahrendt S.R."/>
            <person name="Lipzen A."/>
            <person name="Sullivan W."/>
            <person name="Andreopoulos W.B."/>
            <person name="Clum A."/>
            <person name="Lindquist E."/>
            <person name="Daum C."/>
            <person name="Ramamoorthy G.K."/>
            <person name="Gryganskyi A."/>
            <person name="Culley D."/>
            <person name="Magnuson J.K."/>
            <person name="James T.Y."/>
            <person name="O'Malley M.A."/>
            <person name="Stajich J.E."/>
            <person name="Spatafora J.W."/>
            <person name="Visel A."/>
            <person name="Grigoriev I.V."/>
        </authorList>
    </citation>
    <scope>NUCLEOTIDE SEQUENCE [LARGE SCALE GENOMIC DNA]</scope>
    <source>
        <strain evidence="1 2">NRRL 3301</strain>
    </source>
</reference>
<dbReference type="AlphaFoldDB" id="A0A1X2G8P2"/>
<protein>
    <submittedName>
        <fullName evidence="1">Uncharacterized protein</fullName>
    </submittedName>
</protein>
<proteinExistence type="predicted"/>
<gene>
    <name evidence="1" type="ORF">DM01DRAFT_1133829</name>
</gene>
<dbReference type="Proteomes" id="UP000242146">
    <property type="component" value="Unassembled WGS sequence"/>
</dbReference>
<organism evidence="1 2">
    <name type="scientific">Hesseltinella vesiculosa</name>
    <dbReference type="NCBI Taxonomy" id="101127"/>
    <lineage>
        <taxon>Eukaryota</taxon>
        <taxon>Fungi</taxon>
        <taxon>Fungi incertae sedis</taxon>
        <taxon>Mucoromycota</taxon>
        <taxon>Mucoromycotina</taxon>
        <taxon>Mucoromycetes</taxon>
        <taxon>Mucorales</taxon>
        <taxon>Cunninghamellaceae</taxon>
        <taxon>Hesseltinella</taxon>
    </lineage>
</organism>
<evidence type="ECO:0000313" key="2">
    <source>
        <dbReference type="Proteomes" id="UP000242146"/>
    </source>
</evidence>
<comment type="caution">
    <text evidence="1">The sequence shown here is derived from an EMBL/GenBank/DDBJ whole genome shotgun (WGS) entry which is preliminary data.</text>
</comment>
<dbReference type="EMBL" id="MCGT01000031">
    <property type="protein sequence ID" value="ORX47971.1"/>
    <property type="molecule type" value="Genomic_DNA"/>
</dbReference>
<keyword evidence="2" id="KW-1185">Reference proteome</keyword>
<accession>A0A1X2G8P2</accession>